<gene>
    <name evidence="3" type="ORF">A2310_08705</name>
</gene>
<dbReference type="Pfam" id="PF13173">
    <property type="entry name" value="AAA_14"/>
    <property type="match status" value="1"/>
</dbReference>
<dbReference type="InterPro" id="IPR025420">
    <property type="entry name" value="DUF4143"/>
</dbReference>
<dbReference type="Gene3D" id="3.40.50.300">
    <property type="entry name" value="P-loop containing nucleotide triphosphate hydrolases"/>
    <property type="match status" value="2"/>
</dbReference>
<evidence type="ECO:0000313" key="4">
    <source>
        <dbReference type="Proteomes" id="UP000178417"/>
    </source>
</evidence>
<sequence length="424" mass="49444">MKQILKDIIISWDATPLPIIKERDTDLLKIFDKNIKKIIAVIGFRRVGKTFTLLDFAKKYGKENCIYINFEDERLPQRTETLTEFIEVLKELKGNKPLILLLDEIQEIDNWSTWARRINETTNYHLILSGSSSKLSSKEIPTELRGHSISLQIFPLSFKEFLRFKQVEAQNIPQSNLLNHLREYLFSGGFPEVVLSDEGLKPLIISEYYNTFVTRDIIERYKLRNPEALKDLLGLILNSRSYTYSKLANTLKSLGHKIGKGTVLKYMKWLESSFFLESLDVFSKNIKTRIQTPKKNYIVDNYFSYRLSNSKSENIGHLMEQLVFNELLRKKTKDPILEISYFKNVLHEEVDFVISSNKAPKEIIQVTYALKEFEINEREIKALIKAKEALNCQDLKIITWEFDGTISKNGQLITCIPLVKWLLE</sequence>
<comment type="caution">
    <text evidence="3">The sequence shown here is derived from an EMBL/GenBank/DDBJ whole genome shotgun (WGS) entry which is preliminary data.</text>
</comment>
<evidence type="ECO:0000259" key="2">
    <source>
        <dbReference type="Pfam" id="PF13635"/>
    </source>
</evidence>
<organism evidence="3 4">
    <name type="scientific">candidate division WOR-1 bacterium RIFOXYB2_FULL_37_13</name>
    <dbReference type="NCBI Taxonomy" id="1802579"/>
    <lineage>
        <taxon>Bacteria</taxon>
        <taxon>Bacillati</taxon>
        <taxon>Saganbacteria</taxon>
    </lineage>
</organism>
<evidence type="ECO:0000313" key="3">
    <source>
        <dbReference type="EMBL" id="OGC19945.1"/>
    </source>
</evidence>
<dbReference type="InterPro" id="IPR041682">
    <property type="entry name" value="AAA_14"/>
</dbReference>
<dbReference type="EMBL" id="MEUB01000055">
    <property type="protein sequence ID" value="OGC19945.1"/>
    <property type="molecule type" value="Genomic_DNA"/>
</dbReference>
<dbReference type="STRING" id="1802579.A2310_08705"/>
<feature type="domain" description="AAA" evidence="1">
    <location>
        <begin position="36"/>
        <end position="162"/>
    </location>
</feature>
<feature type="domain" description="DUF4143" evidence="2">
    <location>
        <begin position="215"/>
        <end position="366"/>
    </location>
</feature>
<dbReference type="PANTHER" id="PTHR33295:SF8">
    <property type="entry name" value="AAA+ ATPASE DOMAIN-CONTAINING PROTEIN"/>
    <property type="match status" value="1"/>
</dbReference>
<protein>
    <recommendedName>
        <fullName evidence="5">AAA family ATPase</fullName>
    </recommendedName>
</protein>
<dbReference type="Pfam" id="PF13635">
    <property type="entry name" value="DUF4143"/>
    <property type="match status" value="1"/>
</dbReference>
<reference evidence="3 4" key="1">
    <citation type="journal article" date="2016" name="Nat. Commun.">
        <title>Thousands of microbial genomes shed light on interconnected biogeochemical processes in an aquifer system.</title>
        <authorList>
            <person name="Anantharaman K."/>
            <person name="Brown C.T."/>
            <person name="Hug L.A."/>
            <person name="Sharon I."/>
            <person name="Castelle C.J."/>
            <person name="Probst A.J."/>
            <person name="Thomas B.C."/>
            <person name="Singh A."/>
            <person name="Wilkins M.J."/>
            <person name="Karaoz U."/>
            <person name="Brodie E.L."/>
            <person name="Williams K.H."/>
            <person name="Hubbard S.S."/>
            <person name="Banfield J.F."/>
        </authorList>
    </citation>
    <scope>NUCLEOTIDE SEQUENCE [LARGE SCALE GENOMIC DNA]</scope>
</reference>
<accession>A0A1F4SHM9</accession>
<evidence type="ECO:0000259" key="1">
    <source>
        <dbReference type="Pfam" id="PF13173"/>
    </source>
</evidence>
<dbReference type="SUPFAM" id="SSF52540">
    <property type="entry name" value="P-loop containing nucleoside triphosphate hydrolases"/>
    <property type="match status" value="1"/>
</dbReference>
<name>A0A1F4SHM9_UNCSA</name>
<dbReference type="InterPro" id="IPR027417">
    <property type="entry name" value="P-loop_NTPase"/>
</dbReference>
<dbReference type="AlphaFoldDB" id="A0A1F4SHM9"/>
<evidence type="ECO:0008006" key="5">
    <source>
        <dbReference type="Google" id="ProtNLM"/>
    </source>
</evidence>
<proteinExistence type="predicted"/>
<dbReference type="Proteomes" id="UP000178417">
    <property type="component" value="Unassembled WGS sequence"/>
</dbReference>
<dbReference type="PANTHER" id="PTHR33295">
    <property type="entry name" value="ATPASE"/>
    <property type="match status" value="1"/>
</dbReference>